<feature type="transmembrane region" description="Helical" evidence="6">
    <location>
        <begin position="358"/>
        <end position="376"/>
    </location>
</feature>
<feature type="domain" description="ABC-2 type transporter transmembrane" evidence="7">
    <location>
        <begin position="21"/>
        <end position="374"/>
    </location>
</feature>
<dbReference type="OrthoDB" id="9811522at2"/>
<sequence>MKKLALLMLEIKAIMGNSAVVLTMFAGVIFYSFLYPLPYANQTPREQNISIVNLDKSQASYQLERMVDATPQITVVQRDYSIKAAEEALLTHRNNGISGISGILVIPEHFYKDLLLGKSPVLAYAGDASFFLVYGTIIEGLANAGSTLAAKTKVSHLLTQGLPVDYAGDHVSSVKLNMKPTFNPGMGYIHYVVPAVFVLILQQTLAMAAGLMGGTQKSGHGYWRQYSSGQVFAVRSITLVGIYVFLSLYYFGVGFEMYGINRLADIPTMLAILMPFLLSTCFIGIWLGAILPRRELVTFVVLISSMPLIFSAGVIWPLEIIPSPIIWLSSLFPSTPAIQAFVAANQMGATLYQIMDKLLLLWGLTFLWGVVAFISFKRSNESD</sequence>
<dbReference type="EMBL" id="BAEQ01000066">
    <property type="protein sequence ID" value="GAC30703.1"/>
    <property type="molecule type" value="Genomic_DNA"/>
</dbReference>
<dbReference type="RefSeq" id="WP_006015258.1">
    <property type="nucleotide sequence ID" value="NZ_AUAV01000023.1"/>
</dbReference>
<feature type="transmembrane region" description="Helical" evidence="6">
    <location>
        <begin position="296"/>
        <end position="318"/>
    </location>
</feature>
<evidence type="ECO:0000256" key="2">
    <source>
        <dbReference type="ARBA" id="ARBA00022475"/>
    </source>
</evidence>
<feature type="transmembrane region" description="Helical" evidence="6">
    <location>
        <begin position="324"/>
        <end position="346"/>
    </location>
</feature>
<feature type="transmembrane region" description="Helical" evidence="6">
    <location>
        <begin position="232"/>
        <end position="251"/>
    </location>
</feature>
<feature type="transmembrane region" description="Helical" evidence="6">
    <location>
        <begin position="271"/>
        <end position="289"/>
    </location>
</feature>
<dbReference type="InterPro" id="IPR013525">
    <property type="entry name" value="ABC2_TM"/>
</dbReference>
<feature type="transmembrane region" description="Helical" evidence="6">
    <location>
        <begin position="188"/>
        <end position="211"/>
    </location>
</feature>
<keyword evidence="5 6" id="KW-0472">Membrane</keyword>
<keyword evidence="3 6" id="KW-0812">Transmembrane</keyword>
<dbReference type="PANTHER" id="PTHR30294">
    <property type="entry name" value="MEMBRANE COMPONENT OF ABC TRANSPORTER YHHJ-RELATED"/>
    <property type="match status" value="1"/>
</dbReference>
<dbReference type="InterPro" id="IPR051449">
    <property type="entry name" value="ABC-2_transporter_component"/>
</dbReference>
<keyword evidence="4 6" id="KW-1133">Transmembrane helix</keyword>
<evidence type="ECO:0000313" key="8">
    <source>
        <dbReference type="EMBL" id="GAC30703.1"/>
    </source>
</evidence>
<evidence type="ECO:0000256" key="6">
    <source>
        <dbReference type="SAM" id="Phobius"/>
    </source>
</evidence>
<keyword evidence="2" id="KW-1003">Cell membrane</keyword>
<dbReference type="STRING" id="1121922.GCA_000428905_03581"/>
<accession>K6ZP94</accession>
<evidence type="ECO:0000256" key="5">
    <source>
        <dbReference type="ARBA" id="ARBA00023136"/>
    </source>
</evidence>
<evidence type="ECO:0000313" key="9">
    <source>
        <dbReference type="Proteomes" id="UP000006251"/>
    </source>
</evidence>
<proteinExistence type="predicted"/>
<keyword evidence="9" id="KW-1185">Reference proteome</keyword>
<comment type="caution">
    <text evidence="8">The sequence shown here is derived from an EMBL/GenBank/DDBJ whole genome shotgun (WGS) entry which is preliminary data.</text>
</comment>
<dbReference type="AlphaFoldDB" id="K6ZP94"/>
<feature type="transmembrane region" description="Helical" evidence="6">
    <location>
        <begin position="12"/>
        <end position="34"/>
    </location>
</feature>
<dbReference type="GO" id="GO:0140359">
    <property type="term" value="F:ABC-type transporter activity"/>
    <property type="evidence" value="ECO:0007669"/>
    <property type="project" value="InterPro"/>
</dbReference>
<dbReference type="Gene3D" id="3.40.1710.10">
    <property type="entry name" value="abc type-2 transporter like domain"/>
    <property type="match status" value="1"/>
</dbReference>
<gene>
    <name evidence="8" type="ORF">GPAL_3863</name>
</gene>
<reference evidence="9" key="1">
    <citation type="journal article" date="2014" name="Environ. Microbiol.">
        <title>Comparative genomics of the marine bacterial genus Glaciecola reveals the high degree of genomic diversity and genomic characteristic for cold adaptation.</title>
        <authorList>
            <person name="Qin Q.L."/>
            <person name="Xie B.B."/>
            <person name="Yu Y."/>
            <person name="Shu Y.L."/>
            <person name="Rong J.C."/>
            <person name="Zhang Y.J."/>
            <person name="Zhao D.L."/>
            <person name="Chen X.L."/>
            <person name="Zhang X.Y."/>
            <person name="Chen B."/>
            <person name="Zhou B.C."/>
            <person name="Zhang Y.Z."/>
        </authorList>
    </citation>
    <scope>NUCLEOTIDE SEQUENCE [LARGE SCALE GENOMIC DNA]</scope>
    <source>
        <strain evidence="9">ACAM 615</strain>
    </source>
</reference>
<dbReference type="Pfam" id="PF12698">
    <property type="entry name" value="ABC2_membrane_3"/>
    <property type="match status" value="1"/>
</dbReference>
<dbReference type="Proteomes" id="UP000006251">
    <property type="component" value="Unassembled WGS sequence"/>
</dbReference>
<organism evidence="8 9">
    <name type="scientific">Brumicola pallidula DSM 14239 = ACAM 615</name>
    <dbReference type="NCBI Taxonomy" id="1121922"/>
    <lineage>
        <taxon>Bacteria</taxon>
        <taxon>Pseudomonadati</taxon>
        <taxon>Pseudomonadota</taxon>
        <taxon>Gammaproteobacteria</taxon>
        <taxon>Alteromonadales</taxon>
        <taxon>Alteromonadaceae</taxon>
        <taxon>Brumicola</taxon>
    </lineage>
</organism>
<evidence type="ECO:0000256" key="3">
    <source>
        <dbReference type="ARBA" id="ARBA00022692"/>
    </source>
</evidence>
<comment type="subcellular location">
    <subcellularLocation>
        <location evidence="1">Cell membrane</location>
        <topology evidence="1">Multi-pass membrane protein</topology>
    </subcellularLocation>
</comment>
<name>K6ZP94_9ALTE</name>
<evidence type="ECO:0000256" key="4">
    <source>
        <dbReference type="ARBA" id="ARBA00022989"/>
    </source>
</evidence>
<dbReference type="PANTHER" id="PTHR30294:SF46">
    <property type="entry name" value="ABC TRANSPORTER PERMEASE"/>
    <property type="match status" value="1"/>
</dbReference>
<protein>
    <submittedName>
        <fullName evidence="8">Antibiotic transport system permease protein</fullName>
    </submittedName>
</protein>
<evidence type="ECO:0000256" key="1">
    <source>
        <dbReference type="ARBA" id="ARBA00004651"/>
    </source>
</evidence>
<dbReference type="GO" id="GO:0005886">
    <property type="term" value="C:plasma membrane"/>
    <property type="evidence" value="ECO:0007669"/>
    <property type="project" value="UniProtKB-SubCell"/>
</dbReference>
<evidence type="ECO:0000259" key="7">
    <source>
        <dbReference type="Pfam" id="PF12698"/>
    </source>
</evidence>